<comment type="caution">
    <text evidence="3">The sequence shown here is derived from an EMBL/GenBank/DDBJ whole genome shotgun (WGS) entry which is preliminary data.</text>
</comment>
<dbReference type="PANTHER" id="PTHR24092:SF150">
    <property type="entry name" value="PHOSPHOLIPID-TRANSPORTING ATPASE"/>
    <property type="match status" value="1"/>
</dbReference>
<dbReference type="InterPro" id="IPR032631">
    <property type="entry name" value="P-type_ATPase_N"/>
</dbReference>
<dbReference type="OrthoDB" id="377733at2759"/>
<accession>A0A0V0QR17</accession>
<dbReference type="GO" id="GO:0045332">
    <property type="term" value="P:phospholipid translocation"/>
    <property type="evidence" value="ECO:0007669"/>
    <property type="project" value="TreeGrafter"/>
</dbReference>
<proteinExistence type="predicted"/>
<evidence type="ECO:0000259" key="1">
    <source>
        <dbReference type="Pfam" id="PF00122"/>
    </source>
</evidence>
<dbReference type="InterPro" id="IPR059000">
    <property type="entry name" value="ATPase_P-type_domA"/>
</dbReference>
<dbReference type="Gene3D" id="2.70.150.10">
    <property type="entry name" value="Calcium-transporting ATPase, cytoplasmic transduction domain A"/>
    <property type="match status" value="1"/>
</dbReference>
<feature type="domain" description="P-type ATPase A" evidence="1">
    <location>
        <begin position="130"/>
        <end position="192"/>
    </location>
</feature>
<sequence>MNQKISDSKRYSNEKTNKLLFCIKRRAPWNKQPDRKIKMTQKDKEVPNNTLETTQYNIFTFFPKNFMIQISKSANLYFVLMGVIQMIPETTTTGGVPLVYSPLALIITISMVKDFLEDWKRRKEDIKENNHIVEVLKDGQFVEKKSKYIRIGDIIKIHENQMFPADIVLLKVPNNKNVGYIETKNLDGETNLKLIKVHNYFQNNLKTNQDYYDQNLNFVYEKPSPAMYRFNGYFYQEGKQEQNNNFDINNFIYRGSSLRNTKWVEGLVVYNGKKI</sequence>
<dbReference type="InParanoid" id="A0A0V0QR17"/>
<organism evidence="3 4">
    <name type="scientific">Pseudocohnilembus persalinus</name>
    <name type="common">Ciliate</name>
    <dbReference type="NCBI Taxonomy" id="266149"/>
    <lineage>
        <taxon>Eukaryota</taxon>
        <taxon>Sar</taxon>
        <taxon>Alveolata</taxon>
        <taxon>Ciliophora</taxon>
        <taxon>Intramacronucleata</taxon>
        <taxon>Oligohymenophorea</taxon>
        <taxon>Scuticociliatia</taxon>
        <taxon>Philasterida</taxon>
        <taxon>Pseudocohnilembidae</taxon>
        <taxon>Pseudocohnilembus</taxon>
    </lineage>
</organism>
<name>A0A0V0QR17_PSEPJ</name>
<dbReference type="GO" id="GO:0140326">
    <property type="term" value="F:ATPase-coupled intramembrane lipid transporter activity"/>
    <property type="evidence" value="ECO:0007669"/>
    <property type="project" value="TreeGrafter"/>
</dbReference>
<dbReference type="GO" id="GO:0005886">
    <property type="term" value="C:plasma membrane"/>
    <property type="evidence" value="ECO:0007669"/>
    <property type="project" value="TreeGrafter"/>
</dbReference>
<gene>
    <name evidence="3" type="ORF">PPERSA_04398</name>
</gene>
<dbReference type="Pfam" id="PF00122">
    <property type="entry name" value="E1-E2_ATPase"/>
    <property type="match status" value="1"/>
</dbReference>
<protein>
    <submittedName>
        <fullName evidence="3">Uncharacterized protein</fullName>
    </submittedName>
</protein>
<evidence type="ECO:0000313" key="3">
    <source>
        <dbReference type="EMBL" id="KRX04583.1"/>
    </source>
</evidence>
<reference evidence="3 4" key="1">
    <citation type="journal article" date="2015" name="Sci. Rep.">
        <title>Genome of the facultative scuticociliatosis pathogen Pseudocohnilembus persalinus provides insight into its virulence through horizontal gene transfer.</title>
        <authorList>
            <person name="Xiong J."/>
            <person name="Wang G."/>
            <person name="Cheng J."/>
            <person name="Tian M."/>
            <person name="Pan X."/>
            <person name="Warren A."/>
            <person name="Jiang C."/>
            <person name="Yuan D."/>
            <person name="Miao W."/>
        </authorList>
    </citation>
    <scope>NUCLEOTIDE SEQUENCE [LARGE SCALE GENOMIC DNA]</scope>
    <source>
        <strain evidence="3">36N120E</strain>
    </source>
</reference>
<dbReference type="AlphaFoldDB" id="A0A0V0QR17"/>
<feature type="domain" description="P-type ATPase N-terminal" evidence="2">
    <location>
        <begin position="42"/>
        <end position="96"/>
    </location>
</feature>
<dbReference type="Pfam" id="PF16209">
    <property type="entry name" value="PhoLip_ATPase_N"/>
    <property type="match status" value="1"/>
</dbReference>
<dbReference type="OMA" id="YEQFHHL"/>
<dbReference type="PANTHER" id="PTHR24092">
    <property type="entry name" value="PROBABLE PHOSPHOLIPID-TRANSPORTING ATPASE"/>
    <property type="match status" value="1"/>
</dbReference>
<dbReference type="InterPro" id="IPR008250">
    <property type="entry name" value="ATPase_P-typ_transduc_dom_A_sf"/>
</dbReference>
<dbReference type="SUPFAM" id="SSF81665">
    <property type="entry name" value="Calcium ATPase, transmembrane domain M"/>
    <property type="match status" value="1"/>
</dbReference>
<evidence type="ECO:0000313" key="4">
    <source>
        <dbReference type="Proteomes" id="UP000054937"/>
    </source>
</evidence>
<keyword evidence="4" id="KW-1185">Reference proteome</keyword>
<dbReference type="Proteomes" id="UP000054937">
    <property type="component" value="Unassembled WGS sequence"/>
</dbReference>
<dbReference type="EMBL" id="LDAU01000114">
    <property type="protein sequence ID" value="KRX04583.1"/>
    <property type="molecule type" value="Genomic_DNA"/>
</dbReference>
<dbReference type="InterPro" id="IPR023298">
    <property type="entry name" value="ATPase_P-typ_TM_dom_sf"/>
</dbReference>
<evidence type="ECO:0000259" key="2">
    <source>
        <dbReference type="Pfam" id="PF16209"/>
    </source>
</evidence>
<dbReference type="SUPFAM" id="SSF81653">
    <property type="entry name" value="Calcium ATPase, transduction domain A"/>
    <property type="match status" value="1"/>
</dbReference>